<reference evidence="1 2" key="1">
    <citation type="submission" date="2019-11" db="EMBL/GenBank/DDBJ databases">
        <title>Genome sequence of Moorella glycerini DSM11254.</title>
        <authorList>
            <person name="Poehlein A."/>
            <person name="Boeer T."/>
            <person name="Daniel R."/>
        </authorList>
    </citation>
    <scope>NUCLEOTIDE SEQUENCE [LARGE SCALE GENOMIC DNA]</scope>
    <source>
        <strain evidence="1 2">DSM 11254</strain>
    </source>
</reference>
<evidence type="ECO:0000313" key="1">
    <source>
        <dbReference type="EMBL" id="QGP93135.1"/>
    </source>
</evidence>
<organism evidence="1 2">
    <name type="scientific">Neomoorella glycerini</name>
    <dbReference type="NCBI Taxonomy" id="55779"/>
    <lineage>
        <taxon>Bacteria</taxon>
        <taxon>Bacillati</taxon>
        <taxon>Bacillota</taxon>
        <taxon>Clostridia</taxon>
        <taxon>Neomoorellales</taxon>
        <taxon>Neomoorellaceae</taxon>
        <taxon>Neomoorella</taxon>
    </lineage>
</organism>
<dbReference type="EMBL" id="CP046244">
    <property type="protein sequence ID" value="QGP93135.1"/>
    <property type="molecule type" value="Genomic_DNA"/>
</dbReference>
<name>A0A6I5ZU40_9FIRM</name>
<dbReference type="AlphaFoldDB" id="A0A6I5ZU40"/>
<keyword evidence="2" id="KW-1185">Reference proteome</keyword>
<accession>A0A6I5ZU40</accession>
<evidence type="ECO:0000313" key="2">
    <source>
        <dbReference type="Proteomes" id="UP000425916"/>
    </source>
</evidence>
<dbReference type="Proteomes" id="UP000425916">
    <property type="component" value="Chromosome"/>
</dbReference>
<sequence>MKTRKHLKEQQVPGAVFPPVYRVKQDLFLRPPDQRFEQCPETLQVKFGLEVKGCHGAQFFHYITQIFPGTAVYSNEL</sequence>
<proteinExistence type="predicted"/>
<protein>
    <submittedName>
        <fullName evidence="1">Uncharacterized protein</fullName>
    </submittedName>
</protein>
<gene>
    <name evidence="1" type="ORF">MGLY_25340</name>
</gene>